<evidence type="ECO:0000313" key="10">
    <source>
        <dbReference type="EMBL" id="SIY51050.1"/>
    </source>
</evidence>
<evidence type="ECO:0000313" key="8">
    <source>
        <dbReference type="EMBL" id="CSL09837.1"/>
    </source>
</evidence>
<evidence type="ECO:0000256" key="2">
    <source>
        <dbReference type="ARBA" id="ARBA00023125"/>
    </source>
</evidence>
<dbReference type="GO" id="GO:0000150">
    <property type="term" value="F:DNA strand exchange activity"/>
    <property type="evidence" value="ECO:0007669"/>
    <property type="project" value="InterPro"/>
</dbReference>
<dbReference type="PROSITE" id="PS51736">
    <property type="entry name" value="RECOMBINASES_3"/>
    <property type="match status" value="1"/>
</dbReference>
<dbReference type="EMBL" id="CWXZ01000272">
    <property type="protein sequence ID" value="CSL09837.1"/>
    <property type="molecule type" value="Genomic_DNA"/>
</dbReference>
<evidence type="ECO:0000313" key="12">
    <source>
        <dbReference type="EMBL" id="SJH66781.1"/>
    </source>
</evidence>
<evidence type="ECO:0000313" key="18">
    <source>
        <dbReference type="Proteomes" id="UP000188006"/>
    </source>
</evidence>
<dbReference type="AlphaFoldDB" id="A0A0H9KE08"/>
<dbReference type="EMBL" id="CXEC01000249">
    <property type="protein sequence ID" value="CSS17576.1"/>
    <property type="molecule type" value="Genomic_DNA"/>
</dbReference>
<dbReference type="Proteomes" id="UP000251393">
    <property type="component" value="Unassembled WGS sequence"/>
</dbReference>
<dbReference type="EMBL" id="FTSV01000294">
    <property type="protein sequence ID" value="SIY51050.1"/>
    <property type="molecule type" value="Genomic_DNA"/>
</dbReference>
<dbReference type="EMBL" id="FTXV01000279">
    <property type="protein sequence ID" value="SJE72623.1"/>
    <property type="molecule type" value="Genomic_DNA"/>
</dbReference>
<evidence type="ECO:0000313" key="13">
    <source>
        <dbReference type="EMBL" id="SRR28872.1"/>
    </source>
</evidence>
<dbReference type="InterPro" id="IPR006118">
    <property type="entry name" value="Recombinase_CS"/>
</dbReference>
<organism evidence="13 20">
    <name type="scientific">Shigella sonnei</name>
    <dbReference type="NCBI Taxonomy" id="624"/>
    <lineage>
        <taxon>Bacteria</taxon>
        <taxon>Pseudomonadati</taxon>
        <taxon>Pseudomonadota</taxon>
        <taxon>Gammaproteobacteria</taxon>
        <taxon>Enterobacterales</taxon>
        <taxon>Enterobacteriaceae</taxon>
        <taxon>Shigella</taxon>
    </lineage>
</organism>
<dbReference type="RefSeq" id="WP_000091687.1">
    <property type="nucleotide sequence ID" value="NZ_CATNNK010000252.1"/>
</dbReference>
<dbReference type="GO" id="GO:0015074">
    <property type="term" value="P:DNA integration"/>
    <property type="evidence" value="ECO:0007669"/>
    <property type="project" value="UniProtKB-KW"/>
</dbReference>
<dbReference type="Proteomes" id="UP000187708">
    <property type="component" value="Unassembled WGS sequence"/>
</dbReference>
<dbReference type="CDD" id="cd03768">
    <property type="entry name" value="SR_ResInv"/>
    <property type="match status" value="1"/>
</dbReference>
<dbReference type="Proteomes" id="UP000040926">
    <property type="component" value="Unassembled WGS sequence"/>
</dbReference>
<dbReference type="InterPro" id="IPR006119">
    <property type="entry name" value="Resolv_N"/>
</dbReference>
<dbReference type="Proteomes" id="UP000045991">
    <property type="component" value="Unassembled WGS sequence"/>
</dbReference>
<evidence type="ECO:0000313" key="14">
    <source>
        <dbReference type="Proteomes" id="UP000040926"/>
    </source>
</evidence>
<dbReference type="EMBL" id="UDYI01000270">
    <property type="protein sequence ID" value="SRR28872.1"/>
    <property type="molecule type" value="Genomic_DNA"/>
</dbReference>
<keyword evidence="3" id="KW-0233">DNA recombination</keyword>
<dbReference type="PROSITE" id="PS50943">
    <property type="entry name" value="HTH_CROC1"/>
    <property type="match status" value="1"/>
</dbReference>
<dbReference type="Gene3D" id="3.40.50.1390">
    <property type="entry name" value="Resolvase, N-terminal catalytic domain"/>
    <property type="match status" value="1"/>
</dbReference>
<evidence type="ECO:0000313" key="17">
    <source>
        <dbReference type="Proteomes" id="UP000187717"/>
    </source>
</evidence>
<evidence type="ECO:0000313" key="11">
    <source>
        <dbReference type="EMBL" id="SJE72623.1"/>
    </source>
</evidence>
<evidence type="ECO:0000313" key="19">
    <source>
        <dbReference type="Proteomes" id="UP000194501"/>
    </source>
</evidence>
<evidence type="ECO:0000256" key="1">
    <source>
        <dbReference type="ARBA" id="ARBA00022908"/>
    </source>
</evidence>
<dbReference type="Proteomes" id="UP000188006">
    <property type="component" value="Unassembled WGS sequence"/>
</dbReference>
<reference evidence="13 20" key="3">
    <citation type="submission" date="2018-06" db="EMBL/GenBank/DDBJ databases">
        <authorList>
            <consortium name="Pathogen Informatics"/>
            <person name="Doyle S."/>
        </authorList>
    </citation>
    <scope>NUCLEOTIDE SEQUENCE [LARGE SCALE GENOMIC DNA]</scope>
    <source>
        <strain evidence="13 20">4028STDY6275292</strain>
    </source>
</reference>
<evidence type="ECO:0000313" key="7">
    <source>
        <dbReference type="EMBL" id="ARS07697.1"/>
    </source>
</evidence>
<evidence type="ECO:0000313" key="9">
    <source>
        <dbReference type="EMBL" id="CSS17576.1"/>
    </source>
</evidence>
<proteinExistence type="predicted"/>
<accession>A0A0H9KE08</accession>
<dbReference type="GO" id="GO:0003677">
    <property type="term" value="F:DNA binding"/>
    <property type="evidence" value="ECO:0007669"/>
    <property type="project" value="UniProtKB-KW"/>
</dbReference>
<sequence length="191" mass="21434">MSRTFAYCRVSVETSTTENQIQAIKKAGYDIPKSRVIEEVVSGSVSAMDRDGFANLVNHKLEEGDTLVVLKLDRLGRDNIDLQNTVTLLNDKGVKLICLDLPVKDLSSSEGKLVLQLFSTFAEFERNRIRERTKQGLERARVQGKVLGRPIASDTTRAVLEYKERGLSQSQVAKVLNLSVRTVSRHWTKTL</sequence>
<reference evidence="16 17" key="1">
    <citation type="submission" date="2017-01" db="EMBL/GenBank/DDBJ databases">
        <authorList>
            <consortium name="Pathogen Informatics"/>
        </authorList>
    </citation>
    <scope>NUCLEOTIDE SEQUENCE [LARGE SCALE GENOMIC DNA]</scope>
    <source>
        <strain evidence="9 14">20003593_1361393</strain>
        <strain evidence="8 15">20352044</strain>
        <strain evidence="10 16">2090STDY5461769</strain>
        <strain evidence="11 17">3626STDY6095480</strain>
        <strain evidence="12">Sh1405</strain>
        <strain evidence="18">sh1405</strain>
    </source>
</reference>
<dbReference type="EMBL" id="FUBI01000253">
    <property type="protein sequence ID" value="SJH66781.1"/>
    <property type="molecule type" value="Genomic_DNA"/>
</dbReference>
<gene>
    <name evidence="13" type="primary">pinR_4</name>
    <name evidence="10" type="synonym">pinR_2</name>
    <name evidence="9" type="synonym">pinR_3</name>
    <name evidence="7" type="ORF">BZ172_22085</name>
    <name evidence="9" type="ORF">ERS008175_04271</name>
    <name evidence="8" type="ORF">ERS428554_04781</name>
    <name evidence="12" type="ORF">SAMEA1569760_04480</name>
    <name evidence="10" type="ORF">SAMEA2054241_04406</name>
    <name evidence="11" type="ORF">SAMEA3356023_04764</name>
    <name evidence="13" type="ORF">SAMEA3710766_04682</name>
</gene>
<reference evidence="7 19" key="2">
    <citation type="submission" date="2017-02" db="EMBL/GenBank/DDBJ databases">
        <authorList>
            <person name="Svab D."/>
            <person name="Balint B."/>
            <person name="Maroti G."/>
            <person name="Vasarhelyi B."/>
            <person name="Horvath B."/>
            <person name="Toth I."/>
        </authorList>
    </citation>
    <scope>NUCLEOTIDE SEQUENCE [LARGE SCALE GENOMIC DNA]</scope>
    <source>
        <strain evidence="7">75/02</strain>
    </source>
</reference>
<dbReference type="PANTHER" id="PTHR30461">
    <property type="entry name" value="DNA-INVERTASE FROM LAMBDOID PROPHAGE"/>
    <property type="match status" value="1"/>
</dbReference>
<evidence type="ECO:0000259" key="5">
    <source>
        <dbReference type="PROSITE" id="PS50943"/>
    </source>
</evidence>
<dbReference type="Pfam" id="PF00239">
    <property type="entry name" value="Resolvase"/>
    <property type="match status" value="1"/>
</dbReference>
<dbReference type="PANTHER" id="PTHR30461:SF2">
    <property type="entry name" value="SERINE RECOMBINASE PINE-RELATED"/>
    <property type="match status" value="1"/>
</dbReference>
<dbReference type="Proteomes" id="UP000187717">
    <property type="component" value="Unassembled WGS sequence"/>
</dbReference>
<evidence type="ECO:0000313" key="15">
    <source>
        <dbReference type="Proteomes" id="UP000045991"/>
    </source>
</evidence>
<dbReference type="InterPro" id="IPR001387">
    <property type="entry name" value="Cro/C1-type_HTH"/>
</dbReference>
<feature type="active site" description="O-(5'-phospho-DNA)-serine intermediate" evidence="4">
    <location>
        <position position="11"/>
    </location>
</feature>
<dbReference type="Proteomes" id="UP000194501">
    <property type="component" value="Chromosome"/>
</dbReference>
<dbReference type="STRING" id="216599.GCA_000283715_01109"/>
<dbReference type="InterPro" id="IPR036162">
    <property type="entry name" value="Resolvase-like_N_sf"/>
</dbReference>
<dbReference type="InterPro" id="IPR050639">
    <property type="entry name" value="SSR_resolvase"/>
</dbReference>
<feature type="domain" description="HTH cro/C1-type" evidence="5">
    <location>
        <begin position="163"/>
        <end position="185"/>
    </location>
</feature>
<evidence type="ECO:0000313" key="20">
    <source>
        <dbReference type="Proteomes" id="UP000251393"/>
    </source>
</evidence>
<keyword evidence="2" id="KW-0238">DNA-binding</keyword>
<protein>
    <submittedName>
        <fullName evidence="7 13">Resolvase</fullName>
    </submittedName>
</protein>
<evidence type="ECO:0000256" key="3">
    <source>
        <dbReference type="ARBA" id="ARBA00023172"/>
    </source>
</evidence>
<dbReference type="SMART" id="SM00857">
    <property type="entry name" value="Resolvase"/>
    <property type="match status" value="1"/>
</dbReference>
<evidence type="ECO:0000256" key="4">
    <source>
        <dbReference type="PIRSR" id="PIRSR606118-50"/>
    </source>
</evidence>
<feature type="domain" description="Resolvase/invertase-type recombinase catalytic" evidence="6">
    <location>
        <begin position="3"/>
        <end position="144"/>
    </location>
</feature>
<keyword evidence="1" id="KW-0229">DNA integration</keyword>
<name>A0A0H9KE08_SHISO</name>
<dbReference type="EMBL" id="CP019689">
    <property type="protein sequence ID" value="ARS07697.1"/>
    <property type="molecule type" value="Genomic_DNA"/>
</dbReference>
<dbReference type="SUPFAM" id="SSF53041">
    <property type="entry name" value="Resolvase-like"/>
    <property type="match status" value="1"/>
</dbReference>
<evidence type="ECO:0000259" key="6">
    <source>
        <dbReference type="PROSITE" id="PS51736"/>
    </source>
</evidence>
<evidence type="ECO:0000313" key="16">
    <source>
        <dbReference type="Proteomes" id="UP000187708"/>
    </source>
</evidence>
<dbReference type="PROSITE" id="PS00398">
    <property type="entry name" value="RECOMBINASES_2"/>
    <property type="match status" value="1"/>
</dbReference>